<feature type="non-terminal residue" evidence="3">
    <location>
        <position position="392"/>
    </location>
</feature>
<dbReference type="Gene3D" id="3.90.230.10">
    <property type="entry name" value="Creatinase/methionine aminopeptidase superfamily"/>
    <property type="match status" value="2"/>
</dbReference>
<evidence type="ECO:0000313" key="3">
    <source>
        <dbReference type="EMBL" id="ROT71136.1"/>
    </source>
</evidence>
<accession>A0A3R7PGK4</accession>
<dbReference type="SUPFAM" id="SSF55920">
    <property type="entry name" value="Creatinase/aminopeptidase"/>
    <property type="match status" value="2"/>
</dbReference>
<dbReference type="InterPro" id="IPR050422">
    <property type="entry name" value="X-Pro_aminopeptidase_P"/>
</dbReference>
<feature type="compositionally biased region" description="Pro residues" evidence="1">
    <location>
        <begin position="305"/>
        <end position="314"/>
    </location>
</feature>
<sequence>MKARRRTRSRSQEMKNAHVRDAVALCDFLRFLEEEITAGERTWTESSAATELESLRAAQKHYVGLSFASISAYSSNGAVIHYEPTDATDRAIGTDSLFLLDSGGHPQPPTRPLSPLQLQPPNNPIPPFTRSLSPHPQPQPPTRHSPPPLTHNHFPPTTTLPTLPTLPPSQPQPPTLPTLSTHSPPFPQHPLPSHPLSPLLPPPSNPSHPLPPSFHSLSPPPSPPKPPSHPHAHPFHPLPLLPPSHTTLPHPQPLSPTPSHPHAHSPTPLPTTTHTPQPFPPTCPLSPPSPPLPPPLPTTTTTHTPPLPLPPPPADGTTDVTRTMHYGEPTEEQIEAYTRVLAGHVDLASVVFPEGTADTRLDVLARRHLYEVGLDYRHGTGHGIGMFLGVHE</sequence>
<dbReference type="OrthoDB" id="9995434at2759"/>
<evidence type="ECO:0000313" key="4">
    <source>
        <dbReference type="Proteomes" id="UP000283509"/>
    </source>
</evidence>
<reference evidence="3 4" key="1">
    <citation type="submission" date="2018-04" db="EMBL/GenBank/DDBJ databases">
        <authorList>
            <person name="Zhang X."/>
            <person name="Yuan J."/>
            <person name="Li F."/>
            <person name="Xiang J."/>
        </authorList>
    </citation>
    <scope>NUCLEOTIDE SEQUENCE [LARGE SCALE GENOMIC DNA]</scope>
    <source>
        <tissue evidence="3">Muscle</tissue>
    </source>
</reference>
<evidence type="ECO:0000256" key="1">
    <source>
        <dbReference type="SAM" id="MobiDB-lite"/>
    </source>
</evidence>
<feature type="region of interest" description="Disordered" evidence="1">
    <location>
        <begin position="97"/>
        <end position="316"/>
    </location>
</feature>
<dbReference type="STRING" id="6689.A0A3R7PGK4"/>
<dbReference type="PANTHER" id="PTHR43763">
    <property type="entry name" value="XAA-PRO AMINOPEPTIDASE 1"/>
    <property type="match status" value="1"/>
</dbReference>
<comment type="caution">
    <text evidence="3">The sequence shown here is derived from an EMBL/GenBank/DDBJ whole genome shotgun (WGS) entry which is preliminary data.</text>
</comment>
<keyword evidence="4" id="KW-1185">Reference proteome</keyword>
<feature type="compositionally biased region" description="Pro residues" evidence="1">
    <location>
        <begin position="184"/>
        <end position="227"/>
    </location>
</feature>
<feature type="compositionally biased region" description="Low complexity" evidence="1">
    <location>
        <begin position="264"/>
        <end position="276"/>
    </location>
</feature>
<dbReference type="InterPro" id="IPR036005">
    <property type="entry name" value="Creatinase/aminopeptidase-like"/>
</dbReference>
<feature type="compositionally biased region" description="Pro residues" evidence="1">
    <location>
        <begin position="164"/>
        <end position="176"/>
    </location>
</feature>
<feature type="compositionally biased region" description="Pro residues" evidence="1">
    <location>
        <begin position="135"/>
        <end position="149"/>
    </location>
</feature>
<name>A0A3R7PGK4_PENVA</name>
<dbReference type="AlphaFoldDB" id="A0A3R7PGK4"/>
<dbReference type="PANTHER" id="PTHR43763:SF6">
    <property type="entry name" value="XAA-PRO AMINOPEPTIDASE 1"/>
    <property type="match status" value="1"/>
</dbReference>
<proteinExistence type="predicted"/>
<feature type="compositionally biased region" description="Pro residues" evidence="1">
    <location>
        <begin position="250"/>
        <end position="259"/>
    </location>
</feature>
<feature type="domain" description="Peptidase M24" evidence="2">
    <location>
        <begin position="316"/>
        <end position="392"/>
    </location>
</feature>
<organism evidence="3 4">
    <name type="scientific">Penaeus vannamei</name>
    <name type="common">Whiteleg shrimp</name>
    <name type="synonym">Litopenaeus vannamei</name>
    <dbReference type="NCBI Taxonomy" id="6689"/>
    <lineage>
        <taxon>Eukaryota</taxon>
        <taxon>Metazoa</taxon>
        <taxon>Ecdysozoa</taxon>
        <taxon>Arthropoda</taxon>
        <taxon>Crustacea</taxon>
        <taxon>Multicrustacea</taxon>
        <taxon>Malacostraca</taxon>
        <taxon>Eumalacostraca</taxon>
        <taxon>Eucarida</taxon>
        <taxon>Decapoda</taxon>
        <taxon>Dendrobranchiata</taxon>
        <taxon>Penaeoidea</taxon>
        <taxon>Penaeidae</taxon>
        <taxon>Penaeus</taxon>
    </lineage>
</organism>
<feature type="compositionally biased region" description="Pro residues" evidence="1">
    <location>
        <begin position="277"/>
        <end position="297"/>
    </location>
</feature>
<feature type="domain" description="Peptidase M24" evidence="2">
    <location>
        <begin position="13"/>
        <end position="105"/>
    </location>
</feature>
<dbReference type="EMBL" id="QCYY01002339">
    <property type="protein sequence ID" value="ROT71136.1"/>
    <property type="molecule type" value="Genomic_DNA"/>
</dbReference>
<protein>
    <recommendedName>
        <fullName evidence="2">Peptidase M24 domain-containing protein</fullName>
    </recommendedName>
</protein>
<dbReference type="InterPro" id="IPR000994">
    <property type="entry name" value="Pept_M24"/>
</dbReference>
<reference evidence="3 4" key="2">
    <citation type="submission" date="2019-01" db="EMBL/GenBank/DDBJ databases">
        <title>The decoding of complex shrimp genome reveals the adaptation for benthos swimmer, frequently molting mechanism and breeding impact on genome.</title>
        <authorList>
            <person name="Sun Y."/>
            <person name="Gao Y."/>
            <person name="Yu Y."/>
        </authorList>
    </citation>
    <scope>NUCLEOTIDE SEQUENCE [LARGE SCALE GENOMIC DNA]</scope>
    <source>
        <tissue evidence="3">Muscle</tissue>
    </source>
</reference>
<gene>
    <name evidence="3" type="ORF">C7M84_010564</name>
</gene>
<dbReference type="Pfam" id="PF00557">
    <property type="entry name" value="Peptidase_M24"/>
    <property type="match status" value="2"/>
</dbReference>
<evidence type="ECO:0000259" key="2">
    <source>
        <dbReference type="Pfam" id="PF00557"/>
    </source>
</evidence>
<dbReference type="Proteomes" id="UP000283509">
    <property type="component" value="Unassembled WGS sequence"/>
</dbReference>
<feature type="compositionally biased region" description="Low complexity" evidence="1">
    <location>
        <begin position="150"/>
        <end position="163"/>
    </location>
</feature>